<proteinExistence type="predicted"/>
<keyword evidence="5" id="KW-1185">Reference proteome</keyword>
<feature type="region of interest" description="Disordered" evidence="3">
    <location>
        <begin position="1"/>
        <end position="97"/>
    </location>
</feature>
<evidence type="ECO:0000256" key="1">
    <source>
        <dbReference type="ARBA" id="ARBA00023054"/>
    </source>
</evidence>
<name>A0AAW1N1B9_POPJA</name>
<feature type="coiled-coil region" evidence="2">
    <location>
        <begin position="545"/>
        <end position="583"/>
    </location>
</feature>
<keyword evidence="1 2" id="KW-0175">Coiled coil</keyword>
<feature type="coiled-coil region" evidence="2">
    <location>
        <begin position="665"/>
        <end position="811"/>
    </location>
</feature>
<dbReference type="EMBL" id="JASPKY010000020">
    <property type="protein sequence ID" value="KAK9752454.1"/>
    <property type="molecule type" value="Genomic_DNA"/>
</dbReference>
<sequence length="848" mass="100534">MFSFFTKRSPDSGQTHNVKPCGHGTVGISPRIPPQAIETPPESPKLDISRRKSKDLIEECNGDSTNETTNVPIKKVQSIKPEDLNKRKNGDVSPPEQFFDANFNEDDVKNLINQEAKFQKQLNELNQQLAQRDADAGKLRFQMEELQRDVFTKSAGIDRLQSELQAAHKESELLRQKLRYFEDEMSRVRDRNSELVDEINSKSEKYLSYENETKAKIEELEIIIRNLKQKIEELEQQIEELRAEKDKLQKEHEGLLNEKEEQKKLIEKALDEALKQKTDVDKKWEEEFEKLRTLNMVKEQQTLDDFEWKLREVEKSCKKRLQEKDKDLEERLQEACKDAELKLKLAEEMMAEVKHLKSYESEVEELRDITLEQQNAIKHMTEQQAQMLLAEHSLKDEATRLRKLVETEKENLQHIQRLHHQEIINKERALHNKLEEKKTEIAVYWEERLLHECGRLKSELEQLHNEEKQYAMEIVRRQKDDEFSEHKKKWEEKLQESLKEISKLKQTLRENDEQHHAEIVTQQGKTDGDIMELRRLMDKIDMTHHDNFEKLVTSHEEEIDRINEEHEKKIKEVESACQNQVSSLRTTLELVKEQMARDSQQKLQNLIDQHRAELDTQWANLIHQKSEAVQLVEDEYVSKYKTLEEQFYTQQKSHEAREIELLKSIDSLKNEISSKNSAVEDLQNNVDTLEGGIQVLNCTIRGLQEDIVNMQARHDKERNHYETQLHQIQKQSQTTIDHLQRKCQCLTKLFEEVRARYERRESRQEDLNVISDLRQVIAEQEKDLACINEEKRYYQMKLMSLQRNMEEEEDDYVDTEDFEVIEHDKRKDSSSSNVPNGCSQQQRPKTSK</sequence>
<feature type="compositionally biased region" description="Polar residues" evidence="3">
    <location>
        <begin position="830"/>
        <end position="848"/>
    </location>
</feature>
<evidence type="ECO:0000313" key="4">
    <source>
        <dbReference type="EMBL" id="KAK9752454.1"/>
    </source>
</evidence>
<feature type="region of interest" description="Disordered" evidence="3">
    <location>
        <begin position="822"/>
        <end position="848"/>
    </location>
</feature>
<evidence type="ECO:0000313" key="5">
    <source>
        <dbReference type="Proteomes" id="UP001458880"/>
    </source>
</evidence>
<organism evidence="4 5">
    <name type="scientific">Popillia japonica</name>
    <name type="common">Japanese beetle</name>
    <dbReference type="NCBI Taxonomy" id="7064"/>
    <lineage>
        <taxon>Eukaryota</taxon>
        <taxon>Metazoa</taxon>
        <taxon>Ecdysozoa</taxon>
        <taxon>Arthropoda</taxon>
        <taxon>Hexapoda</taxon>
        <taxon>Insecta</taxon>
        <taxon>Pterygota</taxon>
        <taxon>Neoptera</taxon>
        <taxon>Endopterygota</taxon>
        <taxon>Coleoptera</taxon>
        <taxon>Polyphaga</taxon>
        <taxon>Scarabaeiformia</taxon>
        <taxon>Scarabaeidae</taxon>
        <taxon>Rutelinae</taxon>
        <taxon>Popillia</taxon>
    </lineage>
</organism>
<dbReference type="AlphaFoldDB" id="A0AAW1N1B9"/>
<feature type="coiled-coil region" evidence="2">
    <location>
        <begin position="108"/>
        <end position="276"/>
    </location>
</feature>
<dbReference type="PANTHER" id="PTHR18870">
    <property type="entry name" value="PROTEIN TAG-278-RELATED"/>
    <property type="match status" value="1"/>
</dbReference>
<evidence type="ECO:0000256" key="3">
    <source>
        <dbReference type="SAM" id="MobiDB-lite"/>
    </source>
</evidence>
<dbReference type="PANTHER" id="PTHR18870:SF9">
    <property type="entry name" value="PROTEIN TAG-278-RELATED"/>
    <property type="match status" value="1"/>
</dbReference>
<dbReference type="Proteomes" id="UP001458880">
    <property type="component" value="Unassembled WGS sequence"/>
</dbReference>
<evidence type="ECO:0000256" key="2">
    <source>
        <dbReference type="SAM" id="Coils"/>
    </source>
</evidence>
<feature type="coiled-coil region" evidence="2">
    <location>
        <begin position="318"/>
        <end position="376"/>
    </location>
</feature>
<feature type="compositionally biased region" description="Basic and acidic residues" evidence="3">
    <location>
        <begin position="44"/>
        <end position="57"/>
    </location>
</feature>
<protein>
    <submittedName>
        <fullName evidence="4">Uncharacterized protein</fullName>
    </submittedName>
</protein>
<feature type="compositionally biased region" description="Polar residues" evidence="3">
    <location>
        <begin position="62"/>
        <end position="71"/>
    </location>
</feature>
<accession>A0AAW1N1B9</accession>
<reference evidence="4 5" key="1">
    <citation type="journal article" date="2024" name="BMC Genomics">
        <title>De novo assembly and annotation of Popillia japonica's genome with initial clues to its potential as an invasive pest.</title>
        <authorList>
            <person name="Cucini C."/>
            <person name="Boschi S."/>
            <person name="Funari R."/>
            <person name="Cardaioli E."/>
            <person name="Iannotti N."/>
            <person name="Marturano G."/>
            <person name="Paoli F."/>
            <person name="Bruttini M."/>
            <person name="Carapelli A."/>
            <person name="Frati F."/>
            <person name="Nardi F."/>
        </authorList>
    </citation>
    <scope>NUCLEOTIDE SEQUENCE [LARGE SCALE GENOMIC DNA]</scope>
    <source>
        <strain evidence="4">DMR45628</strain>
    </source>
</reference>
<dbReference type="Gene3D" id="1.10.287.1490">
    <property type="match status" value="2"/>
</dbReference>
<comment type="caution">
    <text evidence="4">The sequence shown here is derived from an EMBL/GenBank/DDBJ whole genome shotgun (WGS) entry which is preliminary data.</text>
</comment>
<feature type="coiled-coil region" evidence="2">
    <location>
        <begin position="446"/>
        <end position="514"/>
    </location>
</feature>
<gene>
    <name evidence="4" type="ORF">QE152_g4185</name>
</gene>
<feature type="compositionally biased region" description="Basic and acidic residues" evidence="3">
    <location>
        <begin position="80"/>
        <end position="90"/>
    </location>
</feature>